<reference evidence="2 3" key="1">
    <citation type="submission" date="2016-08" db="EMBL/GenBank/DDBJ databases">
        <title>Draft genome sequence of Candidatus Piscirickettsia litoralis, from seawater.</title>
        <authorList>
            <person name="Wan X."/>
            <person name="Lee A.J."/>
            <person name="Hou S."/>
            <person name="Donachie S.P."/>
        </authorList>
    </citation>
    <scope>NUCLEOTIDE SEQUENCE [LARGE SCALE GENOMIC DNA]</scope>
    <source>
        <strain evidence="2 3">Y2</strain>
    </source>
</reference>
<dbReference type="RefSeq" id="WP_069312850.1">
    <property type="nucleotide sequence ID" value="NZ_MDTU01000001.1"/>
</dbReference>
<evidence type="ECO:0000313" key="3">
    <source>
        <dbReference type="Proteomes" id="UP000094329"/>
    </source>
</evidence>
<sequence>MNTATKLQHTSHAQSTNTEHKHSHPHFDPKKHIYYSISCKKMLKPEGLIIENGFILSNN</sequence>
<protein>
    <submittedName>
        <fullName evidence="2">Uncharacterized protein</fullName>
    </submittedName>
</protein>
<keyword evidence="3" id="KW-1185">Reference proteome</keyword>
<accession>A0ABX3A2G0</accession>
<name>A0ABX3A2G0_9GAMM</name>
<feature type="region of interest" description="Disordered" evidence="1">
    <location>
        <begin position="1"/>
        <end position="29"/>
    </location>
</feature>
<dbReference type="Proteomes" id="UP000094329">
    <property type="component" value="Unassembled WGS sequence"/>
</dbReference>
<organism evidence="2 3">
    <name type="scientific">Piscirickettsia litoralis</name>
    <dbReference type="NCBI Taxonomy" id="1891921"/>
    <lineage>
        <taxon>Bacteria</taxon>
        <taxon>Pseudomonadati</taxon>
        <taxon>Pseudomonadota</taxon>
        <taxon>Gammaproteobacteria</taxon>
        <taxon>Thiotrichales</taxon>
        <taxon>Piscirickettsiaceae</taxon>
        <taxon>Piscirickettsia</taxon>
    </lineage>
</organism>
<dbReference type="EMBL" id="MDTU01000001">
    <property type="protein sequence ID" value="ODN43052.1"/>
    <property type="molecule type" value="Genomic_DNA"/>
</dbReference>
<proteinExistence type="predicted"/>
<evidence type="ECO:0000256" key="1">
    <source>
        <dbReference type="SAM" id="MobiDB-lite"/>
    </source>
</evidence>
<gene>
    <name evidence="2" type="ORF">BGC07_09150</name>
</gene>
<comment type="caution">
    <text evidence="2">The sequence shown here is derived from an EMBL/GenBank/DDBJ whole genome shotgun (WGS) entry which is preliminary data.</text>
</comment>
<feature type="compositionally biased region" description="Polar residues" evidence="1">
    <location>
        <begin position="1"/>
        <end position="17"/>
    </location>
</feature>
<evidence type="ECO:0000313" key="2">
    <source>
        <dbReference type="EMBL" id="ODN43052.1"/>
    </source>
</evidence>